<name>A0A974WK68_9BACT</name>
<reference evidence="2" key="1">
    <citation type="submission" date="2021-02" db="EMBL/GenBank/DDBJ databases">
        <title>Fulvivirga sp. S481 isolated from sea water.</title>
        <authorList>
            <person name="Bae S.S."/>
            <person name="Baek K."/>
        </authorList>
    </citation>
    <scope>NUCLEOTIDE SEQUENCE</scope>
    <source>
        <strain evidence="2">S481</strain>
    </source>
</reference>
<dbReference type="InterPro" id="IPR036583">
    <property type="entry name" value="23S_rRNA_IVS_sf"/>
</dbReference>
<dbReference type="RefSeq" id="WP_205723236.1">
    <property type="nucleotide sequence ID" value="NZ_CP070608.1"/>
</dbReference>
<dbReference type="AlphaFoldDB" id="A0A974WK68"/>
<dbReference type="SUPFAM" id="SSF158446">
    <property type="entry name" value="IVS-encoded protein-like"/>
    <property type="match status" value="1"/>
</dbReference>
<gene>
    <name evidence="2" type="ORF">JR347_06475</name>
</gene>
<evidence type="ECO:0000313" key="2">
    <source>
        <dbReference type="EMBL" id="QSE98722.1"/>
    </source>
</evidence>
<organism evidence="2 3">
    <name type="scientific">Fulvivirga lutea</name>
    <dbReference type="NCBI Taxonomy" id="2810512"/>
    <lineage>
        <taxon>Bacteria</taxon>
        <taxon>Pseudomonadati</taxon>
        <taxon>Bacteroidota</taxon>
        <taxon>Cytophagia</taxon>
        <taxon>Cytophagales</taxon>
        <taxon>Fulvivirgaceae</taxon>
        <taxon>Fulvivirga</taxon>
    </lineage>
</organism>
<evidence type="ECO:0000313" key="3">
    <source>
        <dbReference type="Proteomes" id="UP000662783"/>
    </source>
</evidence>
<dbReference type="CDD" id="cd16377">
    <property type="entry name" value="23S_rRNA_IVP_like"/>
    <property type="match status" value="1"/>
</dbReference>
<keyword evidence="3" id="KW-1185">Reference proteome</keyword>
<dbReference type="Proteomes" id="UP000662783">
    <property type="component" value="Chromosome"/>
</dbReference>
<dbReference type="Gene3D" id="1.20.1440.60">
    <property type="entry name" value="23S rRNA-intervening sequence"/>
    <property type="match status" value="1"/>
</dbReference>
<evidence type="ECO:0000256" key="1">
    <source>
        <dbReference type="SAM" id="MobiDB-lite"/>
    </source>
</evidence>
<sequence length="154" mass="18144">MELEKLNIYSISLDLAEEVYEKVMIWKHFDRDTIGKQLVRSADSIAANISEGFGRYHLNDSKKFYYYSRGSLFETKTWLTKANRRKLIGNDFYQEKINELEKLGKMLNAFITSMSKNMAKEPLEEYKINNQNTNNQNTNNQQPTTNNQQLRTKN</sequence>
<dbReference type="InterPro" id="IPR012657">
    <property type="entry name" value="23S_rRNA-intervening_sequence"/>
</dbReference>
<dbReference type="KEGG" id="fuv:JR347_06475"/>
<dbReference type="EMBL" id="CP070608">
    <property type="protein sequence ID" value="QSE98722.1"/>
    <property type="molecule type" value="Genomic_DNA"/>
</dbReference>
<protein>
    <submittedName>
        <fullName evidence="2">Four helix bundle protein</fullName>
    </submittedName>
</protein>
<accession>A0A974WK68</accession>
<dbReference type="PANTHER" id="PTHR38471">
    <property type="entry name" value="FOUR HELIX BUNDLE PROTEIN"/>
    <property type="match status" value="1"/>
</dbReference>
<dbReference type="Pfam" id="PF05635">
    <property type="entry name" value="23S_rRNA_IVP"/>
    <property type="match status" value="1"/>
</dbReference>
<proteinExistence type="predicted"/>
<dbReference type="PANTHER" id="PTHR38471:SF2">
    <property type="entry name" value="FOUR HELIX BUNDLE PROTEIN"/>
    <property type="match status" value="1"/>
</dbReference>
<feature type="region of interest" description="Disordered" evidence="1">
    <location>
        <begin position="130"/>
        <end position="154"/>
    </location>
</feature>
<dbReference type="NCBIfam" id="TIGR02436">
    <property type="entry name" value="four helix bundle protein"/>
    <property type="match status" value="1"/>
</dbReference>